<name>A0AAD9XET4_9ROSI</name>
<evidence type="ECO:0000313" key="3">
    <source>
        <dbReference type="Proteomes" id="UP001280121"/>
    </source>
</evidence>
<keyword evidence="3" id="KW-1185">Reference proteome</keyword>
<gene>
    <name evidence="2" type="ORF">Ddye_011191</name>
</gene>
<feature type="transmembrane region" description="Helical" evidence="1">
    <location>
        <begin position="12"/>
        <end position="28"/>
    </location>
</feature>
<dbReference type="Proteomes" id="UP001280121">
    <property type="component" value="Unassembled WGS sequence"/>
</dbReference>
<comment type="caution">
    <text evidence="2">The sequence shown here is derived from an EMBL/GenBank/DDBJ whole genome shotgun (WGS) entry which is preliminary data.</text>
</comment>
<keyword evidence="1" id="KW-0472">Membrane</keyword>
<accession>A0AAD9XET4</accession>
<keyword evidence="1" id="KW-1133">Transmembrane helix</keyword>
<dbReference type="EMBL" id="JANJYI010000003">
    <property type="protein sequence ID" value="KAK2658139.1"/>
    <property type="molecule type" value="Genomic_DNA"/>
</dbReference>
<dbReference type="AlphaFoldDB" id="A0AAD9XET4"/>
<keyword evidence="1" id="KW-0812">Transmembrane</keyword>
<sequence length="61" mass="6754">MTATVRGLSRFSFAEAAVVVVVCFVVLTRRHPRHRSSLPSLAIDALNCEKKQKGSESIVQR</sequence>
<evidence type="ECO:0000256" key="1">
    <source>
        <dbReference type="SAM" id="Phobius"/>
    </source>
</evidence>
<organism evidence="2 3">
    <name type="scientific">Dipteronia dyeriana</name>
    <dbReference type="NCBI Taxonomy" id="168575"/>
    <lineage>
        <taxon>Eukaryota</taxon>
        <taxon>Viridiplantae</taxon>
        <taxon>Streptophyta</taxon>
        <taxon>Embryophyta</taxon>
        <taxon>Tracheophyta</taxon>
        <taxon>Spermatophyta</taxon>
        <taxon>Magnoliopsida</taxon>
        <taxon>eudicotyledons</taxon>
        <taxon>Gunneridae</taxon>
        <taxon>Pentapetalae</taxon>
        <taxon>rosids</taxon>
        <taxon>malvids</taxon>
        <taxon>Sapindales</taxon>
        <taxon>Sapindaceae</taxon>
        <taxon>Hippocastanoideae</taxon>
        <taxon>Acereae</taxon>
        <taxon>Dipteronia</taxon>
    </lineage>
</organism>
<proteinExistence type="predicted"/>
<evidence type="ECO:0000313" key="2">
    <source>
        <dbReference type="EMBL" id="KAK2658139.1"/>
    </source>
</evidence>
<reference evidence="2" key="1">
    <citation type="journal article" date="2023" name="Plant J.">
        <title>Genome sequences and population genomics provide insights into the demographic history, inbreeding, and mutation load of two 'living fossil' tree species of Dipteronia.</title>
        <authorList>
            <person name="Feng Y."/>
            <person name="Comes H.P."/>
            <person name="Chen J."/>
            <person name="Zhu S."/>
            <person name="Lu R."/>
            <person name="Zhang X."/>
            <person name="Li P."/>
            <person name="Qiu J."/>
            <person name="Olsen K.M."/>
            <person name="Qiu Y."/>
        </authorList>
    </citation>
    <scope>NUCLEOTIDE SEQUENCE</scope>
    <source>
        <strain evidence="2">KIB01</strain>
    </source>
</reference>
<protein>
    <submittedName>
        <fullName evidence="2">Uncharacterized protein</fullName>
    </submittedName>
</protein>